<dbReference type="InterPro" id="IPR001763">
    <property type="entry name" value="Rhodanese-like_dom"/>
</dbReference>
<organism evidence="2 3">
    <name type="scientific">Desulfuribacillus alkaliarsenatis</name>
    <dbReference type="NCBI Taxonomy" id="766136"/>
    <lineage>
        <taxon>Bacteria</taxon>
        <taxon>Bacillati</taxon>
        <taxon>Bacillota</taxon>
        <taxon>Desulfuribacillia</taxon>
        <taxon>Desulfuribacillales</taxon>
        <taxon>Desulfuribacillaceae</taxon>
        <taxon>Desulfuribacillus</taxon>
    </lineage>
</organism>
<accession>A0A1E5G1V5</accession>
<dbReference type="InterPro" id="IPR036873">
    <property type="entry name" value="Rhodanese-like_dom_sf"/>
</dbReference>
<dbReference type="AlphaFoldDB" id="A0A1E5G1V5"/>
<dbReference type="PANTHER" id="PTHR43031:SF1">
    <property type="entry name" value="PYRIDINE NUCLEOTIDE-DISULPHIDE OXIDOREDUCTASE"/>
    <property type="match status" value="1"/>
</dbReference>
<dbReference type="SMART" id="SM00450">
    <property type="entry name" value="RHOD"/>
    <property type="match status" value="1"/>
</dbReference>
<dbReference type="SUPFAM" id="SSF52821">
    <property type="entry name" value="Rhodanese/Cell cycle control phosphatase"/>
    <property type="match status" value="1"/>
</dbReference>
<gene>
    <name evidence="2" type="ORF">BHF68_04980</name>
</gene>
<evidence type="ECO:0000259" key="1">
    <source>
        <dbReference type="PROSITE" id="PS50206"/>
    </source>
</evidence>
<sequence length="118" mass="13362">MKKSLVFFILIILSMTAIVGCSSVSYKNVTSDQAKTLLEDSTYILLDVRTTEEYRDNHVPGSILIPVQELELRLDELDKDKKYLVLCRSGNRSVTASEILIEHGFGYVYNVMGGINQW</sequence>
<name>A0A1E5G1V5_9FIRM</name>
<keyword evidence="3" id="KW-1185">Reference proteome</keyword>
<dbReference type="Pfam" id="PF00581">
    <property type="entry name" value="Rhodanese"/>
    <property type="match status" value="1"/>
</dbReference>
<dbReference type="PROSITE" id="PS51257">
    <property type="entry name" value="PROKAR_LIPOPROTEIN"/>
    <property type="match status" value="1"/>
</dbReference>
<feature type="domain" description="Rhodanese" evidence="1">
    <location>
        <begin position="39"/>
        <end position="118"/>
    </location>
</feature>
<reference evidence="2 3" key="1">
    <citation type="submission" date="2016-09" db="EMBL/GenBank/DDBJ databases">
        <title>Draft genome sequence for the type strain of Desulfuribacillus alkaliarsenatis AHT28, an obligately anaerobic, sulfidogenic bacterium isolated from Russian soda lake sediments.</title>
        <authorList>
            <person name="Abin C.A."/>
            <person name="Hollibaugh J.T."/>
        </authorList>
    </citation>
    <scope>NUCLEOTIDE SEQUENCE [LARGE SCALE GENOMIC DNA]</scope>
    <source>
        <strain evidence="2 3">AHT28</strain>
    </source>
</reference>
<dbReference type="STRING" id="766136.BHF68_04980"/>
<evidence type="ECO:0000313" key="2">
    <source>
        <dbReference type="EMBL" id="OEF96961.1"/>
    </source>
</evidence>
<dbReference type="Proteomes" id="UP000094296">
    <property type="component" value="Unassembled WGS sequence"/>
</dbReference>
<dbReference type="EMBL" id="MIJE01000022">
    <property type="protein sequence ID" value="OEF96961.1"/>
    <property type="molecule type" value="Genomic_DNA"/>
</dbReference>
<dbReference type="Gene3D" id="3.40.250.10">
    <property type="entry name" value="Rhodanese-like domain"/>
    <property type="match status" value="1"/>
</dbReference>
<proteinExistence type="predicted"/>
<dbReference type="PANTHER" id="PTHR43031">
    <property type="entry name" value="FAD-DEPENDENT OXIDOREDUCTASE"/>
    <property type="match status" value="1"/>
</dbReference>
<dbReference type="CDD" id="cd00158">
    <property type="entry name" value="RHOD"/>
    <property type="match status" value="1"/>
</dbReference>
<comment type="caution">
    <text evidence="2">The sequence shown here is derived from an EMBL/GenBank/DDBJ whole genome shotgun (WGS) entry which is preliminary data.</text>
</comment>
<dbReference type="RefSeq" id="WP_069643006.1">
    <property type="nucleotide sequence ID" value="NZ_MIJE01000022.1"/>
</dbReference>
<dbReference type="OrthoDB" id="9800872at2"/>
<protein>
    <recommendedName>
        <fullName evidence="1">Rhodanese domain-containing protein</fullName>
    </recommendedName>
</protein>
<dbReference type="InterPro" id="IPR050229">
    <property type="entry name" value="GlpE_sulfurtransferase"/>
</dbReference>
<dbReference type="PROSITE" id="PS50206">
    <property type="entry name" value="RHODANESE_3"/>
    <property type="match status" value="1"/>
</dbReference>
<evidence type="ECO:0000313" key="3">
    <source>
        <dbReference type="Proteomes" id="UP000094296"/>
    </source>
</evidence>